<feature type="compositionally biased region" description="Low complexity" evidence="1">
    <location>
        <begin position="21"/>
        <end position="31"/>
    </location>
</feature>
<sequence>MSIGHGTLPAAALRAERAGERATGSARPDALRRPAAALRMAALLATAVHMTATLKRPRGHFRVANGRGGGEAPGSAVQYLEEIGLV</sequence>
<dbReference type="EMBL" id="JBHFFA010000008">
    <property type="protein sequence ID" value="KAL2609781.1"/>
    <property type="molecule type" value="Genomic_DNA"/>
</dbReference>
<keyword evidence="3" id="KW-1185">Reference proteome</keyword>
<comment type="caution">
    <text evidence="2">The sequence shown here is derived from an EMBL/GenBank/DDBJ whole genome shotgun (WGS) entry which is preliminary data.</text>
</comment>
<gene>
    <name evidence="2" type="ORF">R1flu_028354</name>
</gene>
<reference evidence="2 3" key="1">
    <citation type="submission" date="2024-09" db="EMBL/GenBank/DDBJ databases">
        <title>Chromosome-scale assembly of Riccia fluitans.</title>
        <authorList>
            <person name="Paukszto L."/>
            <person name="Sawicki J."/>
            <person name="Karawczyk K."/>
            <person name="Piernik-Szablinska J."/>
            <person name="Szczecinska M."/>
            <person name="Mazdziarz M."/>
        </authorList>
    </citation>
    <scope>NUCLEOTIDE SEQUENCE [LARGE SCALE GENOMIC DNA]</scope>
    <source>
        <strain evidence="2">Rf_01</strain>
        <tissue evidence="2">Aerial parts of the thallus</tissue>
    </source>
</reference>
<evidence type="ECO:0000313" key="3">
    <source>
        <dbReference type="Proteomes" id="UP001605036"/>
    </source>
</evidence>
<name>A0ABD1XPA3_9MARC</name>
<dbReference type="AlphaFoldDB" id="A0ABD1XPA3"/>
<evidence type="ECO:0000313" key="2">
    <source>
        <dbReference type="EMBL" id="KAL2609781.1"/>
    </source>
</evidence>
<feature type="region of interest" description="Disordered" evidence="1">
    <location>
        <begin position="1"/>
        <end position="31"/>
    </location>
</feature>
<proteinExistence type="predicted"/>
<organism evidence="2 3">
    <name type="scientific">Riccia fluitans</name>
    <dbReference type="NCBI Taxonomy" id="41844"/>
    <lineage>
        <taxon>Eukaryota</taxon>
        <taxon>Viridiplantae</taxon>
        <taxon>Streptophyta</taxon>
        <taxon>Embryophyta</taxon>
        <taxon>Marchantiophyta</taxon>
        <taxon>Marchantiopsida</taxon>
        <taxon>Marchantiidae</taxon>
        <taxon>Marchantiales</taxon>
        <taxon>Ricciaceae</taxon>
        <taxon>Riccia</taxon>
    </lineage>
</organism>
<dbReference type="Proteomes" id="UP001605036">
    <property type="component" value="Unassembled WGS sequence"/>
</dbReference>
<evidence type="ECO:0000256" key="1">
    <source>
        <dbReference type="SAM" id="MobiDB-lite"/>
    </source>
</evidence>
<protein>
    <submittedName>
        <fullName evidence="2">Uncharacterized protein</fullName>
    </submittedName>
</protein>
<accession>A0ABD1XPA3</accession>